<feature type="transmembrane region" description="Helical" evidence="3">
    <location>
        <begin position="377"/>
        <end position="396"/>
    </location>
</feature>
<dbReference type="Pfam" id="PF03323">
    <property type="entry name" value="GerA"/>
    <property type="match status" value="1"/>
</dbReference>
<evidence type="ECO:0000256" key="1">
    <source>
        <dbReference type="ARBA" id="ARBA00005278"/>
    </source>
</evidence>
<reference evidence="4 5" key="1">
    <citation type="submission" date="2021-03" db="EMBL/GenBank/DDBJ databases">
        <title>Antimicrobial resistance genes in bacteria isolated from Japanese honey, and their potential for conferring macrolide and lincosamide resistance in the American foulbrood pathogen Paenibacillus larvae.</title>
        <authorList>
            <person name="Okamoto M."/>
            <person name="Kumagai M."/>
            <person name="Kanamori H."/>
            <person name="Takamatsu D."/>
        </authorList>
    </citation>
    <scope>NUCLEOTIDE SEQUENCE [LARGE SCALE GENOMIC DNA]</scope>
    <source>
        <strain evidence="4 5">J34TS1</strain>
    </source>
</reference>
<sequence>MTQKHWDSFKQYEDAAARMFGSSADIIQQVISLSGAEVHLVYCQGLCDVKKVEQYIIPELKNIPEDILRSDELNLQQKVPFHMEPLPMDKMEEAMKEIVLEGDLLLAFTPMNLLFFAKVADPPKRQPEEPNTEVSTRGPRDGFIEDALVNIALIRRRLKSDMLAVEEYTAGTETATKVYLLYHKDTIKPHVLREIKDKLSHLQVKGLVSNTQLEESLHGFTFFPLMTYTGRPDYAVNSILHGKFVIVMGGSPTVLMAPVTFNFLLNTSEDAHFVNVFVAVTRFLRMCSAFFSVFLPGFWIALNTFHQDQIPFTLLATLVNSRQGVPLPAPLEAIVMLILFETFREAGMRLPSAFGQTLSVVGGLIIGQAAISAGIAGPGTIVVIAISVLSTFTLVNQSLISVISLIRIVVLLISGILGLFGTLVCLLTLVLYLGNVRSFGTPYLAPISPPKLRDIYKILFRMPWGKGNFTDKSKNKG</sequence>
<dbReference type="PANTHER" id="PTHR22550">
    <property type="entry name" value="SPORE GERMINATION PROTEIN"/>
    <property type="match status" value="1"/>
</dbReference>
<gene>
    <name evidence="4" type="ORF">J34TS1_22200</name>
</gene>
<dbReference type="AlphaFoldDB" id="A0A920CQN3"/>
<dbReference type="Proteomes" id="UP000682811">
    <property type="component" value="Unassembled WGS sequence"/>
</dbReference>
<dbReference type="InterPro" id="IPR004995">
    <property type="entry name" value="Spore_Ger"/>
</dbReference>
<evidence type="ECO:0000256" key="3">
    <source>
        <dbReference type="SAM" id="Phobius"/>
    </source>
</evidence>
<feature type="transmembrane region" description="Helical" evidence="3">
    <location>
        <begin position="408"/>
        <end position="433"/>
    </location>
</feature>
<comment type="similarity">
    <text evidence="1">Belongs to the GerABKA family.</text>
</comment>
<feature type="transmembrane region" description="Helical" evidence="3">
    <location>
        <begin position="350"/>
        <end position="371"/>
    </location>
</feature>
<name>A0A920CQN3_9BACL</name>
<keyword evidence="3" id="KW-1133">Transmembrane helix</keyword>
<dbReference type="PANTHER" id="PTHR22550:SF5">
    <property type="entry name" value="LEUCINE ZIPPER PROTEIN 4"/>
    <property type="match status" value="1"/>
</dbReference>
<dbReference type="InterPro" id="IPR050768">
    <property type="entry name" value="UPF0353/GerABKA_families"/>
</dbReference>
<keyword evidence="2 3" id="KW-0472">Membrane</keyword>
<protein>
    <submittedName>
        <fullName evidence="4">Spore germination protein</fullName>
    </submittedName>
</protein>
<proteinExistence type="inferred from homology"/>
<dbReference type="RefSeq" id="WP_212978318.1">
    <property type="nucleotide sequence ID" value="NZ_AP025343.1"/>
</dbReference>
<comment type="caution">
    <text evidence="4">The sequence shown here is derived from an EMBL/GenBank/DDBJ whole genome shotgun (WGS) entry which is preliminary data.</text>
</comment>
<accession>A0A920CQN3</accession>
<dbReference type="PIRSF" id="PIRSF005690">
    <property type="entry name" value="GerBA"/>
    <property type="match status" value="1"/>
</dbReference>
<evidence type="ECO:0000313" key="5">
    <source>
        <dbReference type="Proteomes" id="UP000682811"/>
    </source>
</evidence>
<evidence type="ECO:0000313" key="4">
    <source>
        <dbReference type="EMBL" id="GIO47455.1"/>
    </source>
</evidence>
<organism evidence="4 5">
    <name type="scientific">Paenibacillus azoreducens</name>
    <dbReference type="NCBI Taxonomy" id="116718"/>
    <lineage>
        <taxon>Bacteria</taxon>
        <taxon>Bacillati</taxon>
        <taxon>Bacillota</taxon>
        <taxon>Bacilli</taxon>
        <taxon>Bacillales</taxon>
        <taxon>Paenibacillaceae</taxon>
        <taxon>Paenibacillus</taxon>
    </lineage>
</organism>
<dbReference type="GO" id="GO:0016020">
    <property type="term" value="C:membrane"/>
    <property type="evidence" value="ECO:0007669"/>
    <property type="project" value="InterPro"/>
</dbReference>
<keyword evidence="3" id="KW-0812">Transmembrane</keyword>
<keyword evidence="5" id="KW-1185">Reference proteome</keyword>
<dbReference type="GO" id="GO:0009847">
    <property type="term" value="P:spore germination"/>
    <property type="evidence" value="ECO:0007669"/>
    <property type="project" value="InterPro"/>
</dbReference>
<dbReference type="EMBL" id="BORT01000008">
    <property type="protein sequence ID" value="GIO47455.1"/>
    <property type="molecule type" value="Genomic_DNA"/>
</dbReference>
<feature type="transmembrane region" description="Helical" evidence="3">
    <location>
        <begin position="244"/>
        <end position="265"/>
    </location>
</feature>
<feature type="transmembrane region" description="Helical" evidence="3">
    <location>
        <begin position="286"/>
        <end position="305"/>
    </location>
</feature>
<evidence type="ECO:0000256" key="2">
    <source>
        <dbReference type="ARBA" id="ARBA00023136"/>
    </source>
</evidence>